<dbReference type="InterPro" id="IPR011051">
    <property type="entry name" value="RmlC_Cupin_sf"/>
</dbReference>
<evidence type="ECO:0000256" key="1">
    <source>
        <dbReference type="ARBA" id="ARBA00022737"/>
    </source>
</evidence>
<evidence type="ECO:0000313" key="6">
    <source>
        <dbReference type="EMBL" id="SDP50767.1"/>
    </source>
</evidence>
<dbReference type="InterPro" id="IPR051126">
    <property type="entry name" value="Thiosulfate_sulfurtransferase"/>
</dbReference>
<evidence type="ECO:0000256" key="2">
    <source>
        <dbReference type="ARBA" id="ARBA00047549"/>
    </source>
</evidence>
<proteinExistence type="predicted"/>
<dbReference type="SUPFAM" id="SSF51182">
    <property type="entry name" value="RmlC-like cupins"/>
    <property type="match status" value="1"/>
</dbReference>
<dbReference type="EMBL" id="LT629710">
    <property type="protein sequence ID" value="SDP50767.1"/>
    <property type="molecule type" value="Genomic_DNA"/>
</dbReference>
<reference evidence="6 7" key="1">
    <citation type="submission" date="2016-10" db="EMBL/GenBank/DDBJ databases">
        <authorList>
            <person name="de Groot N.N."/>
        </authorList>
    </citation>
    <scope>NUCLEOTIDE SEQUENCE [LARGE SCALE GENOMIC DNA]</scope>
    <source>
        <strain evidence="7">P4-7,KCTC 19426,CECT 7604</strain>
    </source>
</reference>
<name>A0A1H0T9R9_9ACTN</name>
<keyword evidence="7" id="KW-1185">Reference proteome</keyword>
<dbReference type="Proteomes" id="UP000198741">
    <property type="component" value="Chromosome I"/>
</dbReference>
<dbReference type="GO" id="GO:0004792">
    <property type="term" value="F:thiosulfate-cyanide sulfurtransferase activity"/>
    <property type="evidence" value="ECO:0007669"/>
    <property type="project" value="UniProtKB-EC"/>
</dbReference>
<comment type="catalytic activity">
    <reaction evidence="2">
        <text>thiosulfate + hydrogen cyanide = thiocyanate + sulfite + 2 H(+)</text>
        <dbReference type="Rhea" id="RHEA:16881"/>
        <dbReference type="ChEBI" id="CHEBI:15378"/>
        <dbReference type="ChEBI" id="CHEBI:17359"/>
        <dbReference type="ChEBI" id="CHEBI:18022"/>
        <dbReference type="ChEBI" id="CHEBI:18407"/>
        <dbReference type="ChEBI" id="CHEBI:33542"/>
        <dbReference type="EC" id="2.8.1.1"/>
    </reaction>
</comment>
<dbReference type="InterPro" id="IPR014710">
    <property type="entry name" value="RmlC-like_jellyroll"/>
</dbReference>
<evidence type="ECO:0000256" key="3">
    <source>
        <dbReference type="RuleBase" id="RU000507"/>
    </source>
</evidence>
<dbReference type="PANTHER" id="PTHR43855">
    <property type="entry name" value="THIOSULFATE SULFURTRANSFERASE"/>
    <property type="match status" value="1"/>
</dbReference>
<dbReference type="Gene3D" id="3.40.250.10">
    <property type="entry name" value="Rhodanese-like domain"/>
    <property type="match status" value="2"/>
</dbReference>
<dbReference type="CDD" id="cd06990">
    <property type="entry name" value="cupin_DUF861"/>
    <property type="match status" value="1"/>
</dbReference>
<dbReference type="AlphaFoldDB" id="A0A1H0T9R9"/>
<organism evidence="6 7">
    <name type="scientific">Nakamurella panacisegetis</name>
    <dbReference type="NCBI Taxonomy" id="1090615"/>
    <lineage>
        <taxon>Bacteria</taxon>
        <taxon>Bacillati</taxon>
        <taxon>Actinomycetota</taxon>
        <taxon>Actinomycetes</taxon>
        <taxon>Nakamurellales</taxon>
        <taxon>Nakamurellaceae</taxon>
        <taxon>Nakamurella</taxon>
    </lineage>
</organism>
<dbReference type="InterPro" id="IPR001763">
    <property type="entry name" value="Rhodanese-like_dom"/>
</dbReference>
<feature type="domain" description="Rhodanese" evidence="5">
    <location>
        <begin position="20"/>
        <end position="122"/>
    </location>
</feature>
<dbReference type="SMART" id="SM00450">
    <property type="entry name" value="RHOD"/>
    <property type="match status" value="2"/>
</dbReference>
<keyword evidence="3 6" id="KW-0808">Transferase</keyword>
<gene>
    <name evidence="6" type="ORF">SAMN04515671_4552</name>
</gene>
<dbReference type="InterPro" id="IPR001307">
    <property type="entry name" value="Thiosulphate_STrfase_CS"/>
</dbReference>
<dbReference type="SUPFAM" id="SSF52821">
    <property type="entry name" value="Rhodanese/Cell cycle control phosphatase"/>
    <property type="match status" value="2"/>
</dbReference>
<keyword evidence="6" id="KW-0670">Pyruvate</keyword>
<dbReference type="STRING" id="1090615.SAMN04515671_4552"/>
<feature type="domain" description="Rhodanese" evidence="5">
    <location>
        <begin position="153"/>
        <end position="272"/>
    </location>
</feature>
<dbReference type="Pfam" id="PF00581">
    <property type="entry name" value="Rhodanese"/>
    <property type="match status" value="2"/>
</dbReference>
<dbReference type="PROSITE" id="PS50206">
    <property type="entry name" value="RHODANESE_3"/>
    <property type="match status" value="2"/>
</dbReference>
<accession>A0A1H0T9R9</accession>
<dbReference type="InterPro" id="IPR036873">
    <property type="entry name" value="Rhodanese-like_dom_sf"/>
</dbReference>
<dbReference type="PANTHER" id="PTHR43855:SF1">
    <property type="entry name" value="THIOSULFATE SULFURTRANSFERASE"/>
    <property type="match status" value="1"/>
</dbReference>
<dbReference type="Gene3D" id="2.60.120.10">
    <property type="entry name" value="Jelly Rolls"/>
    <property type="match status" value="1"/>
</dbReference>
<sequence length="411" mass="44961">MTATSPAVLIGAEELAGRLGEPDIVVVEVDVNSTAFDEWHIDGAALWNVYADLKDTEYHTVDTTGLEELLARTGIGPDSTVVFYGYAPALGFWLLKCYGHTDVRILNCSRQAWRTGGHPWSTTRRQPRSGDYRLGQPDPRLRATHASVRNAIGDPGTTLLDVRSRPEYDGERFWPSGGMDPDGRAGHVPTAIHQPIDGLYDSRGAFLPTADLRTLFSSADLDSSGELITYCTIGGRAATAWFVLTQLLGGDHVRVYDGSWAEWGRTPDTPVDTNYQQPIGGTEMPELNRTGLIRMSLDEPEEVRTFEAGSGQLELVNLHAGPVGRATFQPGWRWSTHVKPIAATESCQAAHTGYFVSGRMKVVMTDSGEEIEYGPGDFAIMAPGHDAWILGDEPCVVIDWQGFADYAKPHN</sequence>
<feature type="region of interest" description="Disordered" evidence="4">
    <location>
        <begin position="116"/>
        <end position="139"/>
    </location>
</feature>
<dbReference type="PROSITE" id="PS00683">
    <property type="entry name" value="RHODANESE_2"/>
    <property type="match status" value="1"/>
</dbReference>
<evidence type="ECO:0000313" key="7">
    <source>
        <dbReference type="Proteomes" id="UP000198741"/>
    </source>
</evidence>
<dbReference type="CDD" id="cd01449">
    <property type="entry name" value="TST_Repeat_2"/>
    <property type="match status" value="1"/>
</dbReference>
<evidence type="ECO:0000259" key="5">
    <source>
        <dbReference type="PROSITE" id="PS50206"/>
    </source>
</evidence>
<protein>
    <recommendedName>
        <fullName evidence="3">Sulfurtransferase</fullName>
    </recommendedName>
</protein>
<evidence type="ECO:0000256" key="4">
    <source>
        <dbReference type="SAM" id="MobiDB-lite"/>
    </source>
</evidence>
<dbReference type="OrthoDB" id="9781034at2"/>
<keyword evidence="1" id="KW-0677">Repeat</keyword>